<sequence>MSSNSLARNSEAVGPASHHQTVGFVPRCLCLVYLLQLDPQLISTRLLCYMMEHLVSNALSSQPNRLPVHRLPFLILRRYRIFLVDVADDVALCGADSALTGRSAVMQRWRGSLAGSWLPFLARVARVGACSSPSGACSTWVPLLGTWSRVAARADQCWERAGAWHPPWARGCVCDPLRARGGAWVTLLESLLLRPQWISLVAFRAVISASRSIGLKKHCDGANRLSSIVPKNIPMLWQETSFSASVSRYSFDSTEGSLGRESFSPQSNIRGSVKHANGRQDSGSGRHLQNQRNDSGQILHAIITTPFKSAGSSRNFLGTAEVTIEELRAEARMWERNARKLILDQELLMKEFADQSKQLANLDVAFSASRTESDGLKQEIEHLKILLEESMGKQKAPENLKFQSTDIDNIQKILEDEIKFQKQSNHDLALQLKKTQDSNLELVSVLQEMEKTIEKQKLEIENWAMLKSESDDTAKTHSFGHEDNAEVNTSEDVSAEKMKKTSCDSDLEGSTAGHPITDLHTEFEQEDNWNVELQLQQLRESQKNLESTILHLEKTLEDKNHEIAIERDLKARTLQDFETEWRRKFTAKEEEIIILEAKLSKAFSDKNSEIVNFENRGDLNLNKEIEVLKEVQELERDCNELTNENLELLLKLKEASKDLPTNSTSFYSSSNECPANGSLIDSESVSNFKYQMCQMCHFDKGPPVDTEHVYNVNSPYNLKCTELTTHKELAEAVFANTVQVNKLLEAKKILCENDLQCSEIVIRSVNGNNVKNKLEGDNLKKDTLCACSHGTNNLIKELESRVADLTKELLAKTSQIGELNANGDCLLKEEEIEALRHHQSDLETQVSDLRKIKEQAEENMEIMQRESDLIVVRSSTESHVSDNKVLERKSMELESAKCELELHVAQLEEENVHLSERISGLEAQLRYLTDKREASRLELQHSESCVMGLQADVRRLENEMEVQKVSMKQKTENMQKRWLEAQEECEYLKKANPKLQATAESLIEECSSLQKSNRELRQQKIELQERCTVLEEELKESRRRFSICSKKIEALEVKFSAILEEISSKEMTLNSELEVSDLPGQEFHGKFKLSQNKLENIQMDSETKILALMTELAASKENHETLVANHEKLLGLLEDVRSNEDKLKGTINALELKLRSSEYGKFQLEEEVSHLKIQLQKIPPLHDEVLALKGSLYGTKFENERLQTSLELVSGDYEELKIRQISLLQKMYSMEKATSELENCRRSKVALEEKILRMEGDLTASEALCSQDAELKNELGRIRRVNSQFQWKMKRLEEEKEEWMKSAQALEEELKQKKEVKQEQVVSRSDLLLAEPGSCGTDTSIDQEWKRSKDNNERYDNTESSPNVAVDTVSRIKVLENELAEGLETNDMYKSQLKSFLSEKPIGRSGSSNKFEFANQAIGKDENEQKAALLETELREIRERYFQMSLKYAEVEAQREQLVMKLKAVNSGKRWFS</sequence>
<evidence type="ECO:0000313" key="4">
    <source>
        <dbReference type="Proteomes" id="UP000585474"/>
    </source>
</evidence>
<dbReference type="PANTHER" id="PTHR47270">
    <property type="entry name" value="PROTEIN MLP1-LIKE"/>
    <property type="match status" value="1"/>
</dbReference>
<feature type="region of interest" description="Disordered" evidence="2">
    <location>
        <begin position="1332"/>
        <end position="1361"/>
    </location>
</feature>
<feature type="region of interest" description="Disordered" evidence="2">
    <location>
        <begin position="256"/>
        <end position="291"/>
    </location>
</feature>
<keyword evidence="1" id="KW-0175">Coiled coil</keyword>
<feature type="coiled-coil region" evidence="1">
    <location>
        <begin position="317"/>
        <end position="344"/>
    </location>
</feature>
<feature type="coiled-coil region" evidence="1">
    <location>
        <begin position="535"/>
        <end position="562"/>
    </location>
</feature>
<evidence type="ECO:0008006" key="5">
    <source>
        <dbReference type="Google" id="ProtNLM"/>
    </source>
</evidence>
<dbReference type="EMBL" id="BJWL01000024">
    <property type="protein sequence ID" value="GFZ14602.1"/>
    <property type="molecule type" value="Genomic_DNA"/>
</dbReference>
<dbReference type="PANTHER" id="PTHR47270:SF13">
    <property type="entry name" value="HEAVY CHAIN-LIKE PROTEIN, PUTATIVE-RELATED"/>
    <property type="match status" value="1"/>
</dbReference>
<feature type="coiled-coil region" evidence="1">
    <location>
        <begin position="788"/>
        <end position="815"/>
    </location>
</feature>
<feature type="coiled-coil region" evidence="1">
    <location>
        <begin position="999"/>
        <end position="1040"/>
    </location>
</feature>
<protein>
    <recommendedName>
        <fullName evidence="5">Myosin heavy chain-related protein</fullName>
    </recommendedName>
</protein>
<evidence type="ECO:0000256" key="1">
    <source>
        <dbReference type="SAM" id="Coils"/>
    </source>
</evidence>
<feature type="compositionally biased region" description="Polar residues" evidence="2">
    <location>
        <begin position="279"/>
        <end position="291"/>
    </location>
</feature>
<feature type="coiled-coil region" evidence="1">
    <location>
        <begin position="624"/>
        <end position="658"/>
    </location>
</feature>
<feature type="coiled-coil region" evidence="1">
    <location>
        <begin position="439"/>
        <end position="466"/>
    </location>
</feature>
<feature type="coiled-coil region" evidence="1">
    <location>
        <begin position="1282"/>
        <end position="1323"/>
    </location>
</feature>
<organism evidence="3 4">
    <name type="scientific">Actinidia rufa</name>
    <dbReference type="NCBI Taxonomy" id="165716"/>
    <lineage>
        <taxon>Eukaryota</taxon>
        <taxon>Viridiplantae</taxon>
        <taxon>Streptophyta</taxon>
        <taxon>Embryophyta</taxon>
        <taxon>Tracheophyta</taxon>
        <taxon>Spermatophyta</taxon>
        <taxon>Magnoliopsida</taxon>
        <taxon>eudicotyledons</taxon>
        <taxon>Gunneridae</taxon>
        <taxon>Pentapetalae</taxon>
        <taxon>asterids</taxon>
        <taxon>Ericales</taxon>
        <taxon>Actinidiaceae</taxon>
        <taxon>Actinidia</taxon>
    </lineage>
</organism>
<evidence type="ECO:0000313" key="3">
    <source>
        <dbReference type="EMBL" id="GFZ14602.1"/>
    </source>
</evidence>
<evidence type="ECO:0000256" key="2">
    <source>
        <dbReference type="SAM" id="MobiDB-lite"/>
    </source>
</evidence>
<accession>A0A7J0GUZ4</accession>
<comment type="caution">
    <text evidence="3">The sequence shown here is derived from an EMBL/GenBank/DDBJ whole genome shotgun (WGS) entry which is preliminary data.</text>
</comment>
<feature type="compositionally biased region" description="Basic and acidic residues" evidence="2">
    <location>
        <begin position="1343"/>
        <end position="1357"/>
    </location>
</feature>
<dbReference type="OrthoDB" id="658575at2759"/>
<name>A0A7J0GUZ4_9ERIC</name>
<feature type="region of interest" description="Disordered" evidence="2">
    <location>
        <begin position="474"/>
        <end position="496"/>
    </location>
</feature>
<dbReference type="Proteomes" id="UP000585474">
    <property type="component" value="Unassembled WGS sequence"/>
</dbReference>
<dbReference type="Gene3D" id="1.10.287.1490">
    <property type="match status" value="1"/>
</dbReference>
<keyword evidence="4" id="KW-1185">Reference proteome</keyword>
<feature type="coiled-coil region" evidence="1">
    <location>
        <begin position="839"/>
        <end position="973"/>
    </location>
</feature>
<reference evidence="3 4" key="1">
    <citation type="submission" date="2019-07" db="EMBL/GenBank/DDBJ databases">
        <title>De Novo Assembly of kiwifruit Actinidia rufa.</title>
        <authorList>
            <person name="Sugita-Konishi S."/>
            <person name="Sato K."/>
            <person name="Mori E."/>
            <person name="Abe Y."/>
            <person name="Kisaki G."/>
            <person name="Hamano K."/>
            <person name="Suezawa K."/>
            <person name="Otani M."/>
            <person name="Fukuda T."/>
            <person name="Manabe T."/>
            <person name="Gomi K."/>
            <person name="Tabuchi M."/>
            <person name="Akimitsu K."/>
            <person name="Kataoka I."/>
        </authorList>
    </citation>
    <scope>NUCLEOTIDE SEQUENCE [LARGE SCALE GENOMIC DNA]</scope>
    <source>
        <strain evidence="4">cv. Fuchu</strain>
    </source>
</reference>
<feature type="compositionally biased region" description="Basic and acidic residues" evidence="2">
    <location>
        <begin position="474"/>
        <end position="484"/>
    </location>
</feature>
<gene>
    <name evidence="3" type="ORF">Acr_24g0007920</name>
</gene>
<proteinExistence type="predicted"/>
<feature type="coiled-coil region" evidence="1">
    <location>
        <begin position="1230"/>
        <end position="1257"/>
    </location>
</feature>